<evidence type="ECO:0000256" key="5">
    <source>
        <dbReference type="ARBA" id="ARBA00022801"/>
    </source>
</evidence>
<dbReference type="GO" id="GO:0035613">
    <property type="term" value="F:RNA stem-loop binding"/>
    <property type="evidence" value="ECO:0007669"/>
    <property type="project" value="TreeGrafter"/>
</dbReference>
<dbReference type="Gene3D" id="3.30.70.270">
    <property type="match status" value="1"/>
</dbReference>
<keyword evidence="4" id="KW-0255">Endonuclease</keyword>
<sequence>FKPKTVPQPIVLQTTIKTLNYLQKLLGTINWLRPTLGIPTEELSPLFNLLKGNTDLTSP</sequence>
<keyword evidence="2" id="KW-0548">Nucleotidyltransferase</keyword>
<dbReference type="InterPro" id="IPR043128">
    <property type="entry name" value="Rev_trsase/Diguanyl_cyclase"/>
</dbReference>
<evidence type="ECO:0000259" key="7">
    <source>
        <dbReference type="Pfam" id="PF06817"/>
    </source>
</evidence>
<evidence type="ECO:0000256" key="4">
    <source>
        <dbReference type="ARBA" id="ARBA00022759"/>
    </source>
</evidence>
<dbReference type="PANTHER" id="PTHR41694:SF3">
    <property type="entry name" value="RNA-DIRECTED DNA POLYMERASE-RELATED"/>
    <property type="match status" value="1"/>
</dbReference>
<proteinExistence type="predicted"/>
<dbReference type="GO" id="GO:0003964">
    <property type="term" value="F:RNA-directed DNA polymerase activity"/>
    <property type="evidence" value="ECO:0007669"/>
    <property type="project" value="UniProtKB-KW"/>
</dbReference>
<dbReference type="AlphaFoldDB" id="A0A7K6IFB2"/>
<dbReference type="SUPFAM" id="SSF56672">
    <property type="entry name" value="DNA/RNA polymerases"/>
    <property type="match status" value="1"/>
</dbReference>
<comment type="caution">
    <text evidence="8">The sequence shown here is derived from an EMBL/GenBank/DDBJ whole genome shotgun (WGS) entry which is preliminary data.</text>
</comment>
<keyword evidence="3" id="KW-0540">Nuclease</keyword>
<evidence type="ECO:0000313" key="9">
    <source>
        <dbReference type="Proteomes" id="UP000521322"/>
    </source>
</evidence>
<evidence type="ECO:0000313" key="8">
    <source>
        <dbReference type="EMBL" id="NWV86427.1"/>
    </source>
</evidence>
<feature type="non-terminal residue" evidence="8">
    <location>
        <position position="1"/>
    </location>
</feature>
<dbReference type="GO" id="GO:0016787">
    <property type="term" value="F:hydrolase activity"/>
    <property type="evidence" value="ECO:0007669"/>
    <property type="project" value="UniProtKB-KW"/>
</dbReference>
<accession>A0A7K6IFB2</accession>
<dbReference type="EMBL" id="VZRN01006749">
    <property type="protein sequence ID" value="NWV86427.1"/>
    <property type="molecule type" value="Genomic_DNA"/>
</dbReference>
<gene>
    <name evidence="8" type="primary">Ervk6</name>
    <name evidence="8" type="ORF">DASBRO_R15922</name>
</gene>
<keyword evidence="5" id="KW-0378">Hydrolase</keyword>
<dbReference type="PANTHER" id="PTHR41694">
    <property type="entry name" value="ENDOGENOUS RETROVIRUS GROUP K MEMBER POL PROTEIN"/>
    <property type="match status" value="1"/>
</dbReference>
<keyword evidence="1" id="KW-0808">Transferase</keyword>
<reference evidence="8 9" key="1">
    <citation type="submission" date="2019-09" db="EMBL/GenBank/DDBJ databases">
        <title>Bird 10,000 Genomes (B10K) Project - Family phase.</title>
        <authorList>
            <person name="Zhang G."/>
        </authorList>
    </citation>
    <scope>NUCLEOTIDE SEQUENCE [LARGE SCALE GENOMIC DNA]</scope>
    <source>
        <strain evidence="8">B10K-DU-029-49</strain>
        <tissue evidence="8">Liver</tissue>
    </source>
</reference>
<protein>
    <submittedName>
        <fullName evidence="8">POK6 protein</fullName>
    </submittedName>
</protein>
<feature type="domain" description="Reverse transcriptase thumb" evidence="7">
    <location>
        <begin position="7"/>
        <end position="59"/>
    </location>
</feature>
<dbReference type="Pfam" id="PF06817">
    <property type="entry name" value="RVT_thumb"/>
    <property type="match status" value="1"/>
</dbReference>
<evidence type="ECO:0000256" key="6">
    <source>
        <dbReference type="ARBA" id="ARBA00022918"/>
    </source>
</evidence>
<dbReference type="Proteomes" id="UP000521322">
    <property type="component" value="Unassembled WGS sequence"/>
</dbReference>
<organism evidence="8 9">
    <name type="scientific">Dasyornis broadbenti</name>
    <name type="common">rufous bristle-bird</name>
    <dbReference type="NCBI Taxonomy" id="243059"/>
    <lineage>
        <taxon>Eukaryota</taxon>
        <taxon>Metazoa</taxon>
        <taxon>Chordata</taxon>
        <taxon>Craniata</taxon>
        <taxon>Vertebrata</taxon>
        <taxon>Euteleostomi</taxon>
        <taxon>Archelosauria</taxon>
        <taxon>Archosauria</taxon>
        <taxon>Dinosauria</taxon>
        <taxon>Saurischia</taxon>
        <taxon>Theropoda</taxon>
        <taxon>Coelurosauria</taxon>
        <taxon>Aves</taxon>
        <taxon>Neognathae</taxon>
        <taxon>Neoaves</taxon>
        <taxon>Telluraves</taxon>
        <taxon>Australaves</taxon>
        <taxon>Passeriformes</taxon>
        <taxon>Meliphagoidea</taxon>
        <taxon>Dasyornithidae</taxon>
        <taxon>Dasyornis</taxon>
    </lineage>
</organism>
<name>A0A7K6IFB2_9PASS</name>
<evidence type="ECO:0000256" key="1">
    <source>
        <dbReference type="ARBA" id="ARBA00022679"/>
    </source>
</evidence>
<evidence type="ECO:0000256" key="3">
    <source>
        <dbReference type="ARBA" id="ARBA00022722"/>
    </source>
</evidence>
<dbReference type="GO" id="GO:0004519">
    <property type="term" value="F:endonuclease activity"/>
    <property type="evidence" value="ECO:0007669"/>
    <property type="project" value="UniProtKB-KW"/>
</dbReference>
<keyword evidence="9" id="KW-1185">Reference proteome</keyword>
<feature type="non-terminal residue" evidence="8">
    <location>
        <position position="59"/>
    </location>
</feature>
<keyword evidence="6" id="KW-0695">RNA-directed DNA polymerase</keyword>
<evidence type="ECO:0000256" key="2">
    <source>
        <dbReference type="ARBA" id="ARBA00022695"/>
    </source>
</evidence>
<dbReference type="InterPro" id="IPR043502">
    <property type="entry name" value="DNA/RNA_pol_sf"/>
</dbReference>
<dbReference type="InterPro" id="IPR010661">
    <property type="entry name" value="RVT_thumb"/>
</dbReference>